<keyword evidence="3" id="KW-0720">Serine protease</keyword>
<dbReference type="SMART" id="SM00020">
    <property type="entry name" value="Tryp_SPc"/>
    <property type="match status" value="1"/>
</dbReference>
<evidence type="ECO:0000259" key="4">
    <source>
        <dbReference type="PROSITE" id="PS50240"/>
    </source>
</evidence>
<comment type="caution">
    <text evidence="5">The sequence shown here is derived from an EMBL/GenBank/DDBJ whole genome shotgun (WGS) entry which is preliminary data.</text>
</comment>
<dbReference type="OrthoDB" id="5565075at2759"/>
<organism evidence="5 6">
    <name type="scientific">Folsomia candida</name>
    <name type="common">Springtail</name>
    <dbReference type="NCBI Taxonomy" id="158441"/>
    <lineage>
        <taxon>Eukaryota</taxon>
        <taxon>Metazoa</taxon>
        <taxon>Ecdysozoa</taxon>
        <taxon>Arthropoda</taxon>
        <taxon>Hexapoda</taxon>
        <taxon>Collembola</taxon>
        <taxon>Entomobryomorpha</taxon>
        <taxon>Isotomoidea</taxon>
        <taxon>Isotomidae</taxon>
        <taxon>Proisotominae</taxon>
        <taxon>Folsomia</taxon>
    </lineage>
</organism>
<dbReference type="PANTHER" id="PTHR24252:SF27">
    <property type="entry name" value="TRANSMEMBRANE PROTEASE SERINE 3-LIKE"/>
    <property type="match status" value="1"/>
</dbReference>
<feature type="domain" description="Peptidase S1" evidence="4">
    <location>
        <begin position="339"/>
        <end position="484"/>
    </location>
</feature>
<keyword evidence="1" id="KW-1015">Disulfide bond</keyword>
<evidence type="ECO:0000256" key="3">
    <source>
        <dbReference type="RuleBase" id="RU363034"/>
    </source>
</evidence>
<sequence length="484" mass="52544">MFYGTAGNYGGDGNYEPDDNYHGFEGQPDWSDFSESGNIQSHGDRVYGGWFAKNGQWPFVVEVYVSGASCTGSLYDVNTIITAAHCVVSEKNVVSTADSVRIYAGSVVHGKGVHRYVESVNPHPKYKPHLGTYLYDIAIIKVTAPYNLSDTIRPIPIKQGVSLPVNTRCIITGFGAITGKPGEAEHNLTYANMRIRSNKLCVDTYGASDYKSAITICAGGLGTSMCYGDSGGPLHCPNPNGHGRVLFGVVSFSYDGDDKNKPCNSPYPDSSSFRTSRQFTSYPGVPISCYYCNVLYGTAGNYGGGGNYEPDHNYYGFEGQPDWSDFSESGDIQNHGDRVYGGYYAKTGQWPFVVEVSVNGGSCTGSLYDVYTIITAAHCVVNMQNVVTPAGFVVIFAGAVAHGKGIRRFADSVHPHPKYKPKTGIILYDIAIIKISTPYKLSDTIRPIPIKQGTSLPVNSEWLKFVYLQCDDASGLALILTKQR</sequence>
<dbReference type="InterPro" id="IPR043504">
    <property type="entry name" value="Peptidase_S1_PA_chymotrypsin"/>
</dbReference>
<dbReference type="InterPro" id="IPR001254">
    <property type="entry name" value="Trypsin_dom"/>
</dbReference>
<evidence type="ECO:0000256" key="2">
    <source>
        <dbReference type="ARBA" id="ARBA00023180"/>
    </source>
</evidence>
<dbReference type="SUPFAM" id="SSF50494">
    <property type="entry name" value="Trypsin-like serine proteases"/>
    <property type="match status" value="2"/>
</dbReference>
<gene>
    <name evidence="5" type="ORF">Fcan01_00393</name>
</gene>
<dbReference type="InterPro" id="IPR001314">
    <property type="entry name" value="Peptidase_S1A"/>
</dbReference>
<dbReference type="GO" id="GO:0006508">
    <property type="term" value="P:proteolysis"/>
    <property type="evidence" value="ECO:0007669"/>
    <property type="project" value="UniProtKB-KW"/>
</dbReference>
<keyword evidence="3" id="KW-0378">Hydrolase</keyword>
<reference evidence="5 6" key="1">
    <citation type="submission" date="2015-12" db="EMBL/GenBank/DDBJ databases">
        <title>The genome of Folsomia candida.</title>
        <authorList>
            <person name="Faddeeva A."/>
            <person name="Derks M.F."/>
            <person name="Anvar Y."/>
            <person name="Smit S."/>
            <person name="Van Straalen N."/>
            <person name="Roelofs D."/>
        </authorList>
    </citation>
    <scope>NUCLEOTIDE SEQUENCE [LARGE SCALE GENOMIC DNA]</scope>
    <source>
        <strain evidence="5 6">VU population</strain>
        <tissue evidence="5">Whole body</tissue>
    </source>
</reference>
<dbReference type="PROSITE" id="PS00135">
    <property type="entry name" value="TRYPSIN_SER"/>
    <property type="match status" value="1"/>
</dbReference>
<dbReference type="CDD" id="cd00190">
    <property type="entry name" value="Tryp_SPc"/>
    <property type="match status" value="1"/>
</dbReference>
<dbReference type="Proteomes" id="UP000198287">
    <property type="component" value="Unassembled WGS sequence"/>
</dbReference>
<evidence type="ECO:0000256" key="1">
    <source>
        <dbReference type="ARBA" id="ARBA00023157"/>
    </source>
</evidence>
<dbReference type="Pfam" id="PF00089">
    <property type="entry name" value="Trypsin"/>
    <property type="match status" value="2"/>
</dbReference>
<dbReference type="PRINTS" id="PR00722">
    <property type="entry name" value="CHYMOTRYPSIN"/>
</dbReference>
<dbReference type="GO" id="GO:0004252">
    <property type="term" value="F:serine-type endopeptidase activity"/>
    <property type="evidence" value="ECO:0007669"/>
    <property type="project" value="InterPro"/>
</dbReference>
<dbReference type="InterPro" id="IPR018114">
    <property type="entry name" value="TRYPSIN_HIS"/>
</dbReference>
<protein>
    <submittedName>
        <fullName evidence="5">Serine protease 56</fullName>
    </submittedName>
</protein>
<keyword evidence="3 5" id="KW-0645">Protease</keyword>
<dbReference type="OMA" id="DTIRPIP"/>
<dbReference type="STRING" id="158441.A0A226F078"/>
<keyword evidence="2" id="KW-0325">Glycoprotein</keyword>
<dbReference type="InterPro" id="IPR033116">
    <property type="entry name" value="TRYPSIN_SER"/>
</dbReference>
<dbReference type="EMBL" id="LNIX01000001">
    <property type="protein sequence ID" value="OXA62878.1"/>
    <property type="molecule type" value="Genomic_DNA"/>
</dbReference>
<evidence type="ECO:0000313" key="5">
    <source>
        <dbReference type="EMBL" id="OXA62878.1"/>
    </source>
</evidence>
<accession>A0A226F078</accession>
<name>A0A226F078_FOLCA</name>
<dbReference type="PROSITE" id="PS50240">
    <property type="entry name" value="TRYPSIN_DOM"/>
    <property type="match status" value="2"/>
</dbReference>
<keyword evidence="6" id="KW-1185">Reference proteome</keyword>
<dbReference type="PANTHER" id="PTHR24252">
    <property type="entry name" value="ACROSIN-RELATED"/>
    <property type="match status" value="1"/>
</dbReference>
<evidence type="ECO:0000313" key="6">
    <source>
        <dbReference type="Proteomes" id="UP000198287"/>
    </source>
</evidence>
<dbReference type="AlphaFoldDB" id="A0A226F078"/>
<dbReference type="Gene3D" id="2.40.10.10">
    <property type="entry name" value="Trypsin-like serine proteases"/>
    <property type="match status" value="2"/>
</dbReference>
<feature type="domain" description="Peptidase S1" evidence="4">
    <location>
        <begin position="46"/>
        <end position="329"/>
    </location>
</feature>
<proteinExistence type="predicted"/>
<dbReference type="InterPro" id="IPR009003">
    <property type="entry name" value="Peptidase_S1_PA"/>
</dbReference>
<dbReference type="PROSITE" id="PS00134">
    <property type="entry name" value="TRYPSIN_HIS"/>
    <property type="match status" value="2"/>
</dbReference>